<dbReference type="Gene3D" id="2.170.190.11">
    <property type="entry name" value="Molybdopterin biosynthesis moea protein, domain 3"/>
    <property type="match status" value="1"/>
</dbReference>
<dbReference type="NCBIfam" id="NF045515">
    <property type="entry name" value="Glp_gephyrin"/>
    <property type="match status" value="1"/>
</dbReference>
<dbReference type="InterPro" id="IPR005111">
    <property type="entry name" value="MoeA_C_domain_IV"/>
</dbReference>
<evidence type="ECO:0000256" key="9">
    <source>
        <dbReference type="ARBA" id="ARBA00023150"/>
    </source>
</evidence>
<dbReference type="FunFam" id="2.170.190.11:FF:000001">
    <property type="entry name" value="Molybdopterin molybdenumtransferase"/>
    <property type="match status" value="1"/>
</dbReference>
<keyword evidence="7 11" id="KW-0479">Metal-binding</keyword>
<keyword evidence="5 11" id="KW-0500">Molybdenum</keyword>
<organism evidence="13 14">
    <name type="scientific">Nostoc commune NIES-4072</name>
    <dbReference type="NCBI Taxonomy" id="2005467"/>
    <lineage>
        <taxon>Bacteria</taxon>
        <taxon>Bacillati</taxon>
        <taxon>Cyanobacteriota</taxon>
        <taxon>Cyanophyceae</taxon>
        <taxon>Nostocales</taxon>
        <taxon>Nostocaceae</taxon>
        <taxon>Nostoc</taxon>
    </lineage>
</organism>
<dbReference type="PANTHER" id="PTHR10192:SF5">
    <property type="entry name" value="GEPHYRIN"/>
    <property type="match status" value="1"/>
</dbReference>
<dbReference type="PROSITE" id="PS01079">
    <property type="entry name" value="MOCF_BIOSYNTHESIS_2"/>
    <property type="match status" value="1"/>
</dbReference>
<dbReference type="RefSeq" id="WP_109006791.1">
    <property type="nucleotide sequence ID" value="NZ_BDUD01000001.1"/>
</dbReference>
<dbReference type="EC" id="2.10.1.1" evidence="11"/>
<sequence length="427" mass="46356">MVSVSDAQAIILNLVQPLDHQRDTEVVDLLVADSRILAVPVTSPLDFPHWDNSAMDGYAVRYEDVQHSSVNPAVLEIVEDIPAGYQPKSTIQPGQAARIFTGAVIPAGADTVVMQEKTRREENRVFILDAPKPQEFVRHKASFYQSGTQLLPAGIKLNAPEIAVLAAAQCSQLSVYRRPCVAIFSTGDELMTVDQPLQPGQIVDSNQYALAALVKQSGAEPILLGIVKDDPIALEKVIAHAVAIADIVLSSGGVSVGDYDYIDKILESLKAKIYIRSVEMRPGKPLTVATFPTPHSPLPTPSSPPLPTPHSPLYFGLPGNPAAALVTFWRFVLPAIKKLSGITEGWEPVFLKVRSHHELRSNGKRETYLWGKLHLIDGVYEFHQADGSQSSGNLINLAQTNALAVIPVGKTLIYPQEEVQVLQLSNG</sequence>
<feature type="domain" description="MoaB/Mog" evidence="12">
    <location>
        <begin position="182"/>
        <end position="338"/>
    </location>
</feature>
<dbReference type="SMART" id="SM00852">
    <property type="entry name" value="MoCF_biosynth"/>
    <property type="match status" value="1"/>
</dbReference>
<accession>A0A2R5FJL5</accession>
<evidence type="ECO:0000259" key="12">
    <source>
        <dbReference type="SMART" id="SM00852"/>
    </source>
</evidence>
<reference evidence="13 14" key="1">
    <citation type="submission" date="2017-06" db="EMBL/GenBank/DDBJ databases">
        <title>Genome sequencing of cyanobaciteial culture collection at National Institute for Environmental Studies (NIES).</title>
        <authorList>
            <person name="Hirose Y."/>
            <person name="Shimura Y."/>
            <person name="Fujisawa T."/>
            <person name="Nakamura Y."/>
            <person name="Kawachi M."/>
        </authorList>
    </citation>
    <scope>NUCLEOTIDE SEQUENCE [LARGE SCALE GENOMIC DNA]</scope>
    <source>
        <strain evidence="13 14">NIES-4072</strain>
    </source>
</reference>
<dbReference type="CDD" id="cd00887">
    <property type="entry name" value="MoeA"/>
    <property type="match status" value="1"/>
</dbReference>
<dbReference type="GO" id="GO:0005829">
    <property type="term" value="C:cytosol"/>
    <property type="evidence" value="ECO:0007669"/>
    <property type="project" value="TreeGrafter"/>
</dbReference>
<dbReference type="Gene3D" id="2.40.340.10">
    <property type="entry name" value="MoeA, C-terminal, domain IV"/>
    <property type="match status" value="1"/>
</dbReference>
<evidence type="ECO:0000256" key="6">
    <source>
        <dbReference type="ARBA" id="ARBA00022679"/>
    </source>
</evidence>
<comment type="function">
    <text evidence="2 11">Catalyzes the insertion of molybdate into adenylated molybdopterin with the concomitant release of AMP.</text>
</comment>
<name>A0A2R5FJL5_NOSCO</name>
<dbReference type="FunFam" id="3.40.980.10:FF:000004">
    <property type="entry name" value="Molybdopterin molybdenumtransferase"/>
    <property type="match status" value="1"/>
</dbReference>
<dbReference type="GO" id="GO:0046872">
    <property type="term" value="F:metal ion binding"/>
    <property type="evidence" value="ECO:0007669"/>
    <property type="project" value="UniProtKB-UniRule"/>
</dbReference>
<evidence type="ECO:0000256" key="1">
    <source>
        <dbReference type="ARBA" id="ARBA00001946"/>
    </source>
</evidence>
<evidence type="ECO:0000256" key="10">
    <source>
        <dbReference type="ARBA" id="ARBA00047317"/>
    </source>
</evidence>
<dbReference type="GO" id="GO:0061599">
    <property type="term" value="F:molybdopterin molybdotransferase activity"/>
    <property type="evidence" value="ECO:0007669"/>
    <property type="project" value="UniProtKB-UniRule"/>
</dbReference>
<dbReference type="InterPro" id="IPR001453">
    <property type="entry name" value="MoaB/Mog_dom"/>
</dbReference>
<dbReference type="UniPathway" id="UPA00344"/>
<dbReference type="GO" id="GO:0006777">
    <property type="term" value="P:Mo-molybdopterin cofactor biosynthetic process"/>
    <property type="evidence" value="ECO:0007669"/>
    <property type="project" value="UniProtKB-UniRule"/>
</dbReference>
<dbReference type="InterPro" id="IPR008284">
    <property type="entry name" value="MoCF_biosynth_CS"/>
</dbReference>
<comment type="cofactor">
    <cofactor evidence="1 11">
        <name>Mg(2+)</name>
        <dbReference type="ChEBI" id="CHEBI:18420"/>
    </cofactor>
</comment>
<dbReference type="InterPro" id="IPR036135">
    <property type="entry name" value="MoeA_linker/N_sf"/>
</dbReference>
<dbReference type="AlphaFoldDB" id="A0A2R5FJL5"/>
<evidence type="ECO:0000313" key="14">
    <source>
        <dbReference type="Proteomes" id="UP000245124"/>
    </source>
</evidence>
<dbReference type="InterPro" id="IPR038987">
    <property type="entry name" value="MoeA-like"/>
</dbReference>
<comment type="catalytic activity">
    <reaction evidence="10">
        <text>adenylyl-molybdopterin + molybdate = Mo-molybdopterin + AMP + H(+)</text>
        <dbReference type="Rhea" id="RHEA:35047"/>
        <dbReference type="ChEBI" id="CHEBI:15378"/>
        <dbReference type="ChEBI" id="CHEBI:36264"/>
        <dbReference type="ChEBI" id="CHEBI:62727"/>
        <dbReference type="ChEBI" id="CHEBI:71302"/>
        <dbReference type="ChEBI" id="CHEBI:456215"/>
        <dbReference type="EC" id="2.10.1.1"/>
    </reaction>
</comment>
<evidence type="ECO:0000256" key="11">
    <source>
        <dbReference type="RuleBase" id="RU365090"/>
    </source>
</evidence>
<gene>
    <name evidence="13" type="ORF">NIES4072_00690</name>
</gene>
<dbReference type="Gene3D" id="3.40.980.10">
    <property type="entry name" value="MoaB/Mog-like domain"/>
    <property type="match status" value="1"/>
</dbReference>
<dbReference type="Pfam" id="PF03453">
    <property type="entry name" value="MoeA_N"/>
    <property type="match status" value="1"/>
</dbReference>
<evidence type="ECO:0000256" key="8">
    <source>
        <dbReference type="ARBA" id="ARBA00022842"/>
    </source>
</evidence>
<dbReference type="NCBIfam" id="TIGR00177">
    <property type="entry name" value="molyb_syn"/>
    <property type="match status" value="1"/>
</dbReference>
<keyword evidence="6 11" id="KW-0808">Transferase</keyword>
<dbReference type="Pfam" id="PF00994">
    <property type="entry name" value="MoCF_biosynth"/>
    <property type="match status" value="1"/>
</dbReference>
<dbReference type="EMBL" id="BDUD01000001">
    <property type="protein sequence ID" value="GBG16423.1"/>
    <property type="molecule type" value="Genomic_DNA"/>
</dbReference>
<dbReference type="Pfam" id="PF03454">
    <property type="entry name" value="MoeA_C"/>
    <property type="match status" value="1"/>
</dbReference>
<keyword evidence="14" id="KW-1185">Reference proteome</keyword>
<dbReference type="SUPFAM" id="SSF63867">
    <property type="entry name" value="MoeA C-terminal domain-like"/>
    <property type="match status" value="1"/>
</dbReference>
<dbReference type="SUPFAM" id="SSF53218">
    <property type="entry name" value="Molybdenum cofactor biosynthesis proteins"/>
    <property type="match status" value="1"/>
</dbReference>
<comment type="similarity">
    <text evidence="4 11">Belongs to the MoeA family.</text>
</comment>
<protein>
    <recommendedName>
        <fullName evidence="11">Molybdopterin molybdenumtransferase</fullName>
        <ecNumber evidence="11">2.10.1.1</ecNumber>
    </recommendedName>
</protein>
<evidence type="ECO:0000256" key="7">
    <source>
        <dbReference type="ARBA" id="ARBA00022723"/>
    </source>
</evidence>
<evidence type="ECO:0000313" key="13">
    <source>
        <dbReference type="EMBL" id="GBG16423.1"/>
    </source>
</evidence>
<dbReference type="SUPFAM" id="SSF63882">
    <property type="entry name" value="MoeA N-terminal region -like"/>
    <property type="match status" value="1"/>
</dbReference>
<keyword evidence="8 11" id="KW-0460">Magnesium</keyword>
<dbReference type="Proteomes" id="UP000245124">
    <property type="component" value="Unassembled WGS sequence"/>
</dbReference>
<dbReference type="Gene3D" id="3.90.105.10">
    <property type="entry name" value="Molybdopterin biosynthesis moea protein, domain 2"/>
    <property type="match status" value="1"/>
</dbReference>
<evidence type="ECO:0000256" key="2">
    <source>
        <dbReference type="ARBA" id="ARBA00002901"/>
    </source>
</evidence>
<evidence type="ECO:0000256" key="3">
    <source>
        <dbReference type="ARBA" id="ARBA00005046"/>
    </source>
</evidence>
<comment type="pathway">
    <text evidence="3 11">Cofactor biosynthesis; molybdopterin biosynthesis.</text>
</comment>
<keyword evidence="9 11" id="KW-0501">Molybdenum cofactor biosynthesis</keyword>
<dbReference type="InterPro" id="IPR036688">
    <property type="entry name" value="MoeA_C_domain_IV_sf"/>
</dbReference>
<proteinExistence type="inferred from homology"/>
<dbReference type="InterPro" id="IPR036425">
    <property type="entry name" value="MoaB/Mog-like_dom_sf"/>
</dbReference>
<comment type="caution">
    <text evidence="13">The sequence shown here is derived from an EMBL/GenBank/DDBJ whole genome shotgun (WGS) entry which is preliminary data.</text>
</comment>
<evidence type="ECO:0000256" key="4">
    <source>
        <dbReference type="ARBA" id="ARBA00010763"/>
    </source>
</evidence>
<dbReference type="OrthoDB" id="9804758at2"/>
<dbReference type="InterPro" id="IPR005110">
    <property type="entry name" value="MoeA_linker/N"/>
</dbReference>
<evidence type="ECO:0000256" key="5">
    <source>
        <dbReference type="ARBA" id="ARBA00022505"/>
    </source>
</evidence>
<dbReference type="PANTHER" id="PTHR10192">
    <property type="entry name" value="MOLYBDOPTERIN BIOSYNTHESIS PROTEIN"/>
    <property type="match status" value="1"/>
</dbReference>